<evidence type="ECO:0000313" key="3">
    <source>
        <dbReference type="Proteomes" id="UP000095767"/>
    </source>
</evidence>
<dbReference type="AlphaFoldDB" id="A0A1E5W5L3"/>
<accession>A0A1E5W5L3</accession>
<reference evidence="2 3" key="1">
    <citation type="submission" date="2016-09" db="EMBL/GenBank/DDBJ databases">
        <title>The draft genome of Dichanthelium oligosanthes: A C3 panicoid grass species.</title>
        <authorList>
            <person name="Studer A.J."/>
            <person name="Schnable J.C."/>
            <person name="Brutnell T.P."/>
        </authorList>
    </citation>
    <scope>NUCLEOTIDE SEQUENCE [LARGE SCALE GENOMIC DNA]</scope>
    <source>
        <strain evidence="3">cv. Kellogg 1175</strain>
        <tissue evidence="2">Leaf</tissue>
    </source>
</reference>
<organism evidence="2 3">
    <name type="scientific">Dichanthelium oligosanthes</name>
    <dbReference type="NCBI Taxonomy" id="888268"/>
    <lineage>
        <taxon>Eukaryota</taxon>
        <taxon>Viridiplantae</taxon>
        <taxon>Streptophyta</taxon>
        <taxon>Embryophyta</taxon>
        <taxon>Tracheophyta</taxon>
        <taxon>Spermatophyta</taxon>
        <taxon>Magnoliopsida</taxon>
        <taxon>Liliopsida</taxon>
        <taxon>Poales</taxon>
        <taxon>Poaceae</taxon>
        <taxon>PACMAD clade</taxon>
        <taxon>Panicoideae</taxon>
        <taxon>Panicodae</taxon>
        <taxon>Paniceae</taxon>
        <taxon>Dichantheliinae</taxon>
        <taxon>Dichanthelium</taxon>
    </lineage>
</organism>
<comment type="caution">
    <text evidence="2">The sequence shown here is derived from an EMBL/GenBank/DDBJ whole genome shotgun (WGS) entry which is preliminary data.</text>
</comment>
<dbReference type="Proteomes" id="UP000095767">
    <property type="component" value="Unassembled WGS sequence"/>
</dbReference>
<dbReference type="EMBL" id="LWDX02020853">
    <property type="protein sequence ID" value="OEL32558.1"/>
    <property type="molecule type" value="Genomic_DNA"/>
</dbReference>
<protein>
    <recommendedName>
        <fullName evidence="1">DUF3615 domain-containing protein</fullName>
    </recommendedName>
</protein>
<dbReference type="Pfam" id="PF12274">
    <property type="entry name" value="DUF3615"/>
    <property type="match status" value="1"/>
</dbReference>
<keyword evidence="3" id="KW-1185">Reference proteome</keyword>
<gene>
    <name evidence="2" type="ORF">BAE44_0006424</name>
</gene>
<dbReference type="OrthoDB" id="683406at2759"/>
<evidence type="ECO:0000259" key="1">
    <source>
        <dbReference type="Pfam" id="PF12274"/>
    </source>
</evidence>
<evidence type="ECO:0000313" key="2">
    <source>
        <dbReference type="EMBL" id="OEL32558.1"/>
    </source>
</evidence>
<proteinExistence type="predicted"/>
<feature type="domain" description="DUF3615" evidence="1">
    <location>
        <begin position="45"/>
        <end position="140"/>
    </location>
</feature>
<sequence length="169" mass="19021">MLMQHCSTPHGSVQKVPELSEGGSKVLSWIQRDFKEEEHFVIAKVNAALKKYTQQNGGPAYEFHVICGLNRNVGNSFVRGFHYGPGHMRPRKTQYSHINFLASPADLHSSNAVHMLFFAECSNDEDAIDDFSCWPVMGHPGMISFHFCVFLLAYILGSEHPGEWYSTST</sequence>
<name>A0A1E5W5L3_9POAL</name>
<dbReference type="PANTHER" id="PTHR33120">
    <property type="entry name" value="EXPRESSED PROTEIN-RELATED"/>
    <property type="match status" value="1"/>
</dbReference>
<dbReference type="InterPro" id="IPR022059">
    <property type="entry name" value="DUF3615"/>
</dbReference>